<proteinExistence type="predicted"/>
<dbReference type="OrthoDB" id="20669at2759"/>
<organism evidence="2 3">
    <name type="scientific">Suhomyces tanzawaensis NRRL Y-17324</name>
    <dbReference type="NCBI Taxonomy" id="984487"/>
    <lineage>
        <taxon>Eukaryota</taxon>
        <taxon>Fungi</taxon>
        <taxon>Dikarya</taxon>
        <taxon>Ascomycota</taxon>
        <taxon>Saccharomycotina</taxon>
        <taxon>Pichiomycetes</taxon>
        <taxon>Debaryomycetaceae</taxon>
        <taxon>Suhomyces</taxon>
    </lineage>
</organism>
<gene>
    <name evidence="2" type="ORF">CANTADRAFT_21370</name>
</gene>
<dbReference type="SMART" id="SM00320">
    <property type="entry name" value="WD40"/>
    <property type="match status" value="2"/>
</dbReference>
<keyword evidence="1" id="KW-0853">WD repeat</keyword>
<dbReference type="Gene3D" id="2.130.10.10">
    <property type="entry name" value="YVTN repeat-like/Quinoprotein amine dehydrogenase"/>
    <property type="match status" value="1"/>
</dbReference>
<accession>A0A1E4SKS2</accession>
<feature type="repeat" description="WD" evidence="1">
    <location>
        <begin position="388"/>
        <end position="430"/>
    </location>
</feature>
<sequence>MAVQLTQEELELTTNSILNPNFRFSPSEYRSNPSQSQSTPIEASHEYELNQSESLTVLYNLLYDDSSYLSKTDILSILNSLKNREDDLPFAITSLAESDLQGVKWPPGLKEKFYMDRSRVGNHNWFHNIPGSKGKATSDITIRSFKSNTDFFRFHKFFCKLKLHITHFQLRNLVCCGPNISNGIYYPLSYHHDHNLQTVQNTNIIGNHSSSNFDLNDDDYHTFFKINRLRPDNVPSATSDAMKLDCIIDSRDLLRNSNTRISTLTCTDNYLACGTFEGGYILSDVSQPDSSKLLGEFNVTQNSDGITNHMIINENNNELIVSSNDRTLRAIDLERNTTRNMVDLSFAINCASINTHNTNEVFITGDHLSSFIIDRRICRMNQQSSQEFKGHNDFGFSCDWSTKDQNYLITGNQDSCVRLWDRRKSDSSMYCWSGSLGSRAYSSGGPVRNCKFNYSGDYIAWAESLDHVGIVQLDDLLHAQDHIQSRIQSIDFIGKCTGLNFSPIENGNGEQLIVGVNDCPLGGILSYKLESREKSLDFDFSF</sequence>
<dbReference type="PROSITE" id="PS50082">
    <property type="entry name" value="WD_REPEATS_2"/>
    <property type="match status" value="1"/>
</dbReference>
<reference evidence="3" key="1">
    <citation type="submission" date="2016-05" db="EMBL/GenBank/DDBJ databases">
        <title>Comparative genomics of biotechnologically important yeasts.</title>
        <authorList>
            <consortium name="DOE Joint Genome Institute"/>
            <person name="Riley R."/>
            <person name="Haridas S."/>
            <person name="Wolfe K.H."/>
            <person name="Lopes M.R."/>
            <person name="Hittinger C.T."/>
            <person name="Goker M."/>
            <person name="Salamov A."/>
            <person name="Wisecaver J."/>
            <person name="Long T.M."/>
            <person name="Aerts A.L."/>
            <person name="Barry K."/>
            <person name="Choi C."/>
            <person name="Clum A."/>
            <person name="Coughlan A.Y."/>
            <person name="Deshpande S."/>
            <person name="Douglass A.P."/>
            <person name="Hanson S.J."/>
            <person name="Klenk H.-P."/>
            <person name="Labutti K."/>
            <person name="Lapidus A."/>
            <person name="Lindquist E."/>
            <person name="Lipzen A."/>
            <person name="Meier-Kolthoff J.P."/>
            <person name="Ohm R.A."/>
            <person name="Otillar R.P."/>
            <person name="Pangilinan J."/>
            <person name="Peng Y."/>
            <person name="Rokas A."/>
            <person name="Rosa C.A."/>
            <person name="Scheuner C."/>
            <person name="Sibirny A.A."/>
            <person name="Slot J.C."/>
            <person name="Stielow J.B."/>
            <person name="Sun H."/>
            <person name="Kurtzman C.P."/>
            <person name="Blackwell M."/>
            <person name="Grigoriev I.V."/>
            <person name="Jeffries T.W."/>
        </authorList>
    </citation>
    <scope>NUCLEOTIDE SEQUENCE [LARGE SCALE GENOMIC DNA]</scope>
    <source>
        <strain evidence="3">NRRL Y-17324</strain>
    </source>
</reference>
<keyword evidence="3" id="KW-1185">Reference proteome</keyword>
<dbReference type="InterPro" id="IPR036322">
    <property type="entry name" value="WD40_repeat_dom_sf"/>
</dbReference>
<dbReference type="Proteomes" id="UP000094285">
    <property type="component" value="Unassembled WGS sequence"/>
</dbReference>
<name>A0A1E4SKS2_9ASCO</name>
<dbReference type="InterPro" id="IPR001680">
    <property type="entry name" value="WD40_rpt"/>
</dbReference>
<evidence type="ECO:0000313" key="2">
    <source>
        <dbReference type="EMBL" id="ODV80115.1"/>
    </source>
</evidence>
<evidence type="ECO:0000256" key="1">
    <source>
        <dbReference type="PROSITE-ProRule" id="PRU00221"/>
    </source>
</evidence>
<dbReference type="EMBL" id="KV453911">
    <property type="protein sequence ID" value="ODV80115.1"/>
    <property type="molecule type" value="Genomic_DNA"/>
</dbReference>
<dbReference type="InterPro" id="IPR015943">
    <property type="entry name" value="WD40/YVTN_repeat-like_dom_sf"/>
</dbReference>
<dbReference type="SUPFAM" id="SSF50978">
    <property type="entry name" value="WD40 repeat-like"/>
    <property type="match status" value="1"/>
</dbReference>
<dbReference type="PANTHER" id="PTHR43991:SF12">
    <property type="entry name" value="WD REPEAT PROTEIN (AFU_ORTHOLOGUE AFUA_8G05640)"/>
    <property type="match status" value="1"/>
</dbReference>
<dbReference type="AlphaFoldDB" id="A0A1E4SKS2"/>
<protein>
    <submittedName>
        <fullName evidence="2">Mitotic spindle checkpoint protein BUB3, WD repeat superfamily</fullName>
    </submittedName>
</protein>
<evidence type="ECO:0000313" key="3">
    <source>
        <dbReference type="Proteomes" id="UP000094285"/>
    </source>
</evidence>
<dbReference type="PROSITE" id="PS50294">
    <property type="entry name" value="WD_REPEATS_REGION"/>
    <property type="match status" value="1"/>
</dbReference>
<dbReference type="PANTHER" id="PTHR43991">
    <property type="entry name" value="WD REPEAT PROTEIN (AFU_ORTHOLOGUE AFUA_8G05640)-RELATED"/>
    <property type="match status" value="1"/>
</dbReference>
<dbReference type="GeneID" id="30980827"/>
<dbReference type="STRING" id="984487.A0A1E4SKS2"/>
<dbReference type="RefSeq" id="XP_020065237.1">
    <property type="nucleotide sequence ID" value="XM_020206690.1"/>
</dbReference>